<dbReference type="AlphaFoldDB" id="H1YF31"/>
<dbReference type="RefSeq" id="WP_008504977.1">
    <property type="nucleotide sequence ID" value="NZ_CM001403.1"/>
</dbReference>
<gene>
    <name evidence="1" type="ORF">Mucpa_1115</name>
</gene>
<organism evidence="1 2">
    <name type="scientific">Mucilaginibacter paludis DSM 18603</name>
    <dbReference type="NCBI Taxonomy" id="714943"/>
    <lineage>
        <taxon>Bacteria</taxon>
        <taxon>Pseudomonadati</taxon>
        <taxon>Bacteroidota</taxon>
        <taxon>Sphingobacteriia</taxon>
        <taxon>Sphingobacteriales</taxon>
        <taxon>Sphingobacteriaceae</taxon>
        <taxon>Mucilaginibacter</taxon>
    </lineage>
</organism>
<reference evidence="1" key="1">
    <citation type="submission" date="2011-09" db="EMBL/GenBank/DDBJ databases">
        <title>The permanent draft genome of Mucilaginibacter paludis DSM 18603.</title>
        <authorList>
            <consortium name="US DOE Joint Genome Institute (JGI-PGF)"/>
            <person name="Lucas S."/>
            <person name="Han J."/>
            <person name="Lapidus A."/>
            <person name="Bruce D."/>
            <person name="Goodwin L."/>
            <person name="Pitluck S."/>
            <person name="Peters L."/>
            <person name="Kyrpides N."/>
            <person name="Mavromatis K."/>
            <person name="Ivanova N."/>
            <person name="Mikhailova N."/>
            <person name="Held B."/>
            <person name="Detter J.C."/>
            <person name="Tapia R."/>
            <person name="Han C."/>
            <person name="Land M."/>
            <person name="Hauser L."/>
            <person name="Markowitz V."/>
            <person name="Cheng J.-F."/>
            <person name="Hugenholtz P."/>
            <person name="Woyke T."/>
            <person name="Wu D."/>
            <person name="Tindall B."/>
            <person name="Brambilla E."/>
            <person name="Klenk H.-P."/>
            <person name="Eisen J.A."/>
        </authorList>
    </citation>
    <scope>NUCLEOTIDE SEQUENCE [LARGE SCALE GENOMIC DNA]</scope>
    <source>
        <strain evidence="1">DSM 18603</strain>
    </source>
</reference>
<name>H1YF31_9SPHI</name>
<evidence type="ECO:0000313" key="1">
    <source>
        <dbReference type="EMBL" id="EHQ25284.1"/>
    </source>
</evidence>
<dbReference type="Proteomes" id="UP000002774">
    <property type="component" value="Chromosome"/>
</dbReference>
<dbReference type="EMBL" id="CM001403">
    <property type="protein sequence ID" value="EHQ25284.1"/>
    <property type="molecule type" value="Genomic_DNA"/>
</dbReference>
<protein>
    <submittedName>
        <fullName evidence="1">Uncharacterized protein</fullName>
    </submittedName>
</protein>
<keyword evidence="2" id="KW-1185">Reference proteome</keyword>
<sequence>MMTIFFLFFLVVVVLIVTQGLKKGKDNKLAKQQFENLASGIPGFKTDKSFTHQNGACFIALDNSSKRLILAKKLSNADMMMAKLHNKVNPVLISHTVVNYDDVIKTEIIADGQTVSSKSISRALVGGLMFGVAGAVVGGTSGTTTFSKNVNSITLKLLINDVLNPSYELPFFNKKTDAGLLAKYQPLCQSWQDTLTVALA</sequence>
<evidence type="ECO:0000313" key="2">
    <source>
        <dbReference type="Proteomes" id="UP000002774"/>
    </source>
</evidence>
<accession>H1YF31</accession>
<dbReference type="HOGENOM" id="CLU_1364939_0_0_10"/>
<dbReference type="eggNOG" id="ENOG5033KTI">
    <property type="taxonomic scope" value="Bacteria"/>
</dbReference>
<proteinExistence type="predicted"/>